<keyword evidence="3" id="KW-1185">Reference proteome</keyword>
<dbReference type="Gene3D" id="2.40.128.220">
    <property type="match status" value="1"/>
</dbReference>
<evidence type="ECO:0000256" key="1">
    <source>
        <dbReference type="SAM" id="SignalP"/>
    </source>
</evidence>
<evidence type="ECO:0008006" key="4">
    <source>
        <dbReference type="Google" id="ProtNLM"/>
    </source>
</evidence>
<gene>
    <name evidence="2" type="ORF">KK062_22720</name>
</gene>
<evidence type="ECO:0000313" key="3">
    <source>
        <dbReference type="Proteomes" id="UP001319080"/>
    </source>
</evidence>
<keyword evidence="1" id="KW-0732">Signal</keyword>
<dbReference type="AlphaFoldDB" id="A0AAP2GSA0"/>
<dbReference type="InterPro" id="IPR024404">
    <property type="entry name" value="Lipid-bd_put"/>
</dbReference>
<dbReference type="PROSITE" id="PS51257">
    <property type="entry name" value="PROKAR_LIPOPROTEIN"/>
    <property type="match status" value="1"/>
</dbReference>
<reference evidence="2 3" key="1">
    <citation type="submission" date="2021-05" db="EMBL/GenBank/DDBJ databases">
        <title>A Polyphasic approach of four new species of the genus Ohtaekwangia: Ohtaekwangia histidinii sp. nov., Ohtaekwangia cretensis sp. nov., Ohtaekwangia indiensis sp. nov., Ohtaekwangia reichenbachii sp. nov. from diverse environment.</title>
        <authorList>
            <person name="Octaviana S."/>
        </authorList>
    </citation>
    <scope>NUCLEOTIDE SEQUENCE [LARGE SCALE GENOMIC DNA]</scope>
    <source>
        <strain evidence="2 3">PWU5</strain>
    </source>
</reference>
<sequence>MKKILTGAFLLAASGMALLSCDSDDPSIGRTAGQEIAGEWWITYSVDGEDVNRGYSEIITSNTAANVNTEMLISDLVNPNAAGGNFWTYKIKAQVDPTAKKFAADDAPNAIGDEIEVNIVNGQIFPKGGFSKTRVVTDSIYFEIEFSDDPGTIYVAHGHKRTGFTEDDF</sequence>
<organism evidence="2 3">
    <name type="scientific">Dawidia cretensis</name>
    <dbReference type="NCBI Taxonomy" id="2782350"/>
    <lineage>
        <taxon>Bacteria</taxon>
        <taxon>Pseudomonadati</taxon>
        <taxon>Bacteroidota</taxon>
        <taxon>Cytophagia</taxon>
        <taxon>Cytophagales</taxon>
        <taxon>Chryseotaleaceae</taxon>
        <taxon>Dawidia</taxon>
    </lineage>
</organism>
<dbReference type="InterPro" id="IPR038668">
    <property type="entry name" value="Lipid-bd_sf"/>
</dbReference>
<proteinExistence type="predicted"/>
<feature type="chain" id="PRO_5042834458" description="Lipid-binding hydrolase" evidence="1">
    <location>
        <begin position="20"/>
        <end position="169"/>
    </location>
</feature>
<dbReference type="Proteomes" id="UP001319080">
    <property type="component" value="Unassembled WGS sequence"/>
</dbReference>
<dbReference type="Pfam" id="PF12888">
    <property type="entry name" value="Lipid_bd"/>
    <property type="match status" value="1"/>
</dbReference>
<name>A0AAP2GSA0_9BACT</name>
<comment type="caution">
    <text evidence="2">The sequence shown here is derived from an EMBL/GenBank/DDBJ whole genome shotgun (WGS) entry which is preliminary data.</text>
</comment>
<feature type="signal peptide" evidence="1">
    <location>
        <begin position="1"/>
        <end position="19"/>
    </location>
</feature>
<accession>A0AAP2GSA0</accession>
<dbReference type="RefSeq" id="WP_254086650.1">
    <property type="nucleotide sequence ID" value="NZ_JAHESE010000029.1"/>
</dbReference>
<evidence type="ECO:0000313" key="2">
    <source>
        <dbReference type="EMBL" id="MBT1711074.1"/>
    </source>
</evidence>
<dbReference type="EMBL" id="JAHESE010000029">
    <property type="protein sequence ID" value="MBT1711074.1"/>
    <property type="molecule type" value="Genomic_DNA"/>
</dbReference>
<protein>
    <recommendedName>
        <fullName evidence="4">Lipid-binding hydrolase</fullName>
    </recommendedName>
</protein>